<accession>A0AAV0AUC5</accession>
<dbReference type="PANTHER" id="PTHR47338">
    <property type="entry name" value="ZN(II)2CYS6 TRANSCRIPTION FACTOR (EUROFUNG)-RELATED"/>
    <property type="match status" value="1"/>
</dbReference>
<dbReference type="Gene3D" id="4.10.240.10">
    <property type="entry name" value="Zn(2)-C6 fungal-type DNA-binding domain"/>
    <property type="match status" value="1"/>
</dbReference>
<evidence type="ECO:0000313" key="9">
    <source>
        <dbReference type="Proteomes" id="UP001153365"/>
    </source>
</evidence>
<evidence type="ECO:0000256" key="5">
    <source>
        <dbReference type="ARBA" id="ARBA00023242"/>
    </source>
</evidence>
<dbReference type="CDD" id="cd00067">
    <property type="entry name" value="GAL4"/>
    <property type="match status" value="1"/>
</dbReference>
<evidence type="ECO:0000256" key="1">
    <source>
        <dbReference type="ARBA" id="ARBA00004123"/>
    </source>
</evidence>
<dbReference type="InterPro" id="IPR001138">
    <property type="entry name" value="Zn2Cys6_DnaBD"/>
</dbReference>
<organism evidence="8 9">
    <name type="scientific">Phakopsora pachyrhizi</name>
    <name type="common">Asian soybean rust disease fungus</name>
    <dbReference type="NCBI Taxonomy" id="170000"/>
    <lineage>
        <taxon>Eukaryota</taxon>
        <taxon>Fungi</taxon>
        <taxon>Dikarya</taxon>
        <taxon>Basidiomycota</taxon>
        <taxon>Pucciniomycotina</taxon>
        <taxon>Pucciniomycetes</taxon>
        <taxon>Pucciniales</taxon>
        <taxon>Phakopsoraceae</taxon>
        <taxon>Phakopsora</taxon>
    </lineage>
</organism>
<sequence>MNNVDSHQSSNPSDHLQQQQQQQQVRLSNSQIRPKSKRYVSRPLQRNQACTTCRSRKVRCDAQKPACGACRRSAAAHGEDPSLVICHYDSEDNTPNRSSRQRCSTVQQRQQQQQQQQQQQSNNDLIDLSSSEPSTEVAILQLKICKNQSVSSQLKPIPCPLSLVPCPLSLVPCPLFLVPCLNQSVLSLFNLISPNWPSSLPPRSFTIQLVLIFFNQPLCAFGQVQFIQPSSFIQRLYLPSYHPYFPNLALIHSILLKTFQSNTSSPSTTHQIFFNTYQVGTYWIVEPDDGLLQVEDYHLRHFKRLINQSFSSESGIFEIVQAINIYCYYAFEAGDLVEAWVYSGLSVRFCAPLGLNCLETLPDSLQGSKPKPKLILAPPTSTTEKFERSICKSHSISEEDVASLLPIKPGSILSSSLEPIPDLNTHPLSITNPLILSCPFQLSSPVTGAMLGLEEELRCLELIGTLILGRVSDWLRRSVDPVGFNLKKVWKVPEEGTIPDLRKTIGFIELDEEIQIFKISVRRQLSNSKMMIKLIINLSEILLNECFM</sequence>
<feature type="non-terminal residue" evidence="8">
    <location>
        <position position="548"/>
    </location>
</feature>
<keyword evidence="5" id="KW-0539">Nucleus</keyword>
<dbReference type="GO" id="GO:0000981">
    <property type="term" value="F:DNA-binding transcription factor activity, RNA polymerase II-specific"/>
    <property type="evidence" value="ECO:0007669"/>
    <property type="project" value="InterPro"/>
</dbReference>
<dbReference type="GO" id="GO:0005634">
    <property type="term" value="C:nucleus"/>
    <property type="evidence" value="ECO:0007669"/>
    <property type="project" value="UniProtKB-SubCell"/>
</dbReference>
<gene>
    <name evidence="8" type="ORF">PPACK8108_LOCUS6070</name>
</gene>
<dbReference type="Pfam" id="PF00172">
    <property type="entry name" value="Zn_clus"/>
    <property type="match status" value="1"/>
</dbReference>
<evidence type="ECO:0000313" key="8">
    <source>
        <dbReference type="EMBL" id="CAH7671301.1"/>
    </source>
</evidence>
<keyword evidence="9" id="KW-1185">Reference proteome</keyword>
<protein>
    <recommendedName>
        <fullName evidence="7">Zn(2)-C6 fungal-type domain-containing protein</fullName>
    </recommendedName>
</protein>
<evidence type="ECO:0000256" key="4">
    <source>
        <dbReference type="ARBA" id="ARBA00023163"/>
    </source>
</evidence>
<dbReference type="PROSITE" id="PS50048">
    <property type="entry name" value="ZN2_CY6_FUNGAL_2"/>
    <property type="match status" value="1"/>
</dbReference>
<feature type="compositionally biased region" description="Low complexity" evidence="6">
    <location>
        <begin position="97"/>
        <end position="121"/>
    </location>
</feature>
<comment type="caution">
    <text evidence="8">The sequence shown here is derived from an EMBL/GenBank/DDBJ whole genome shotgun (WGS) entry which is preliminary data.</text>
</comment>
<dbReference type="InterPro" id="IPR036864">
    <property type="entry name" value="Zn2-C6_fun-type_DNA-bd_sf"/>
</dbReference>
<feature type="region of interest" description="Disordered" evidence="6">
    <location>
        <begin position="87"/>
        <end position="127"/>
    </location>
</feature>
<keyword evidence="4" id="KW-0804">Transcription</keyword>
<name>A0AAV0AUC5_PHAPC</name>
<feature type="compositionally biased region" description="Polar residues" evidence="6">
    <location>
        <begin position="1"/>
        <end position="16"/>
    </location>
</feature>
<keyword evidence="2" id="KW-0479">Metal-binding</keyword>
<dbReference type="CDD" id="cd12148">
    <property type="entry name" value="fungal_TF_MHR"/>
    <property type="match status" value="1"/>
</dbReference>
<dbReference type="SMART" id="SM00066">
    <property type="entry name" value="GAL4"/>
    <property type="match status" value="1"/>
</dbReference>
<dbReference type="AlphaFoldDB" id="A0AAV0AUC5"/>
<evidence type="ECO:0000259" key="7">
    <source>
        <dbReference type="PROSITE" id="PS50048"/>
    </source>
</evidence>
<keyword evidence="3" id="KW-0805">Transcription regulation</keyword>
<dbReference type="GO" id="GO:0008270">
    <property type="term" value="F:zinc ion binding"/>
    <property type="evidence" value="ECO:0007669"/>
    <property type="project" value="InterPro"/>
</dbReference>
<evidence type="ECO:0000256" key="6">
    <source>
        <dbReference type="SAM" id="MobiDB-lite"/>
    </source>
</evidence>
<dbReference type="Proteomes" id="UP001153365">
    <property type="component" value="Unassembled WGS sequence"/>
</dbReference>
<evidence type="ECO:0000256" key="3">
    <source>
        <dbReference type="ARBA" id="ARBA00023015"/>
    </source>
</evidence>
<evidence type="ECO:0000256" key="2">
    <source>
        <dbReference type="ARBA" id="ARBA00022723"/>
    </source>
</evidence>
<dbReference type="InterPro" id="IPR050815">
    <property type="entry name" value="TF_fung"/>
</dbReference>
<feature type="region of interest" description="Disordered" evidence="6">
    <location>
        <begin position="1"/>
        <end position="44"/>
    </location>
</feature>
<comment type="subcellular location">
    <subcellularLocation>
        <location evidence="1">Nucleus</location>
    </subcellularLocation>
</comment>
<feature type="domain" description="Zn(2)-C6 fungal-type" evidence="7">
    <location>
        <begin position="49"/>
        <end position="88"/>
    </location>
</feature>
<reference evidence="8" key="1">
    <citation type="submission" date="2022-06" db="EMBL/GenBank/DDBJ databases">
        <authorList>
            <consortium name="SYNGENTA / RWTH Aachen University"/>
        </authorList>
    </citation>
    <scope>NUCLEOTIDE SEQUENCE</scope>
</reference>
<dbReference type="SUPFAM" id="SSF57701">
    <property type="entry name" value="Zn2/Cys6 DNA-binding domain"/>
    <property type="match status" value="1"/>
</dbReference>
<dbReference type="EMBL" id="CALTRL010001167">
    <property type="protein sequence ID" value="CAH7671301.1"/>
    <property type="molecule type" value="Genomic_DNA"/>
</dbReference>
<proteinExistence type="predicted"/>
<dbReference type="PANTHER" id="PTHR47338:SF29">
    <property type="entry name" value="ZN(2)-C6 FUNGAL-TYPE DOMAIN-CONTAINING PROTEIN"/>
    <property type="match status" value="1"/>
</dbReference>